<dbReference type="EMBL" id="CP094358">
    <property type="protein sequence ID" value="UOB16526.1"/>
    <property type="molecule type" value="Genomic_DNA"/>
</dbReference>
<keyword evidence="3" id="KW-0998">Cell outer membrane</keyword>
<keyword evidence="5" id="KW-0675">Receptor</keyword>
<gene>
    <name evidence="5" type="ORF">MQE35_12355</name>
</gene>
<comment type="subcellular location">
    <subcellularLocation>
        <location evidence="1">Cell outer membrane</location>
    </subcellularLocation>
</comment>
<dbReference type="Gene3D" id="2.40.170.20">
    <property type="entry name" value="TonB-dependent receptor, beta-barrel domain"/>
    <property type="match status" value="1"/>
</dbReference>
<protein>
    <submittedName>
        <fullName evidence="5">TonB-dependent receptor</fullName>
    </submittedName>
</protein>
<keyword evidence="2" id="KW-0472">Membrane</keyword>
<dbReference type="GO" id="GO:0009279">
    <property type="term" value="C:cell outer membrane"/>
    <property type="evidence" value="ECO:0007669"/>
    <property type="project" value="UniProtKB-SubCell"/>
</dbReference>
<organism evidence="5 6">
    <name type="scientific">Abyssalbus ytuae</name>
    <dbReference type="NCBI Taxonomy" id="2926907"/>
    <lineage>
        <taxon>Bacteria</taxon>
        <taxon>Pseudomonadati</taxon>
        <taxon>Bacteroidota</taxon>
        <taxon>Flavobacteriia</taxon>
        <taxon>Flavobacteriales</taxon>
        <taxon>Flavobacteriaceae</taxon>
        <taxon>Abyssalbus</taxon>
    </lineage>
</organism>
<keyword evidence="4" id="KW-0732">Signal</keyword>
<feature type="signal peptide" evidence="4">
    <location>
        <begin position="1"/>
        <end position="22"/>
    </location>
</feature>
<dbReference type="SUPFAM" id="SSF56935">
    <property type="entry name" value="Porins"/>
    <property type="match status" value="1"/>
</dbReference>
<proteinExistence type="predicted"/>
<evidence type="ECO:0000256" key="4">
    <source>
        <dbReference type="SAM" id="SignalP"/>
    </source>
</evidence>
<evidence type="ECO:0000313" key="5">
    <source>
        <dbReference type="EMBL" id="UOB16526.1"/>
    </source>
</evidence>
<dbReference type="KEGG" id="fbm:MQE35_12355"/>
<keyword evidence="6" id="KW-1185">Reference proteome</keyword>
<sequence>MLKQFKYIIIVPLSLLVSNLFSQEKDKNNIGTEVVNVVKPYSPTVSDAYKVKEAPSLNDSVTTSKKEINYNIFSVPVASTFIPAKGKATAIPKAKREKLYNSYVSLGAGSYGNVLLDFYTNRELNKDETLNINLNHHSSQGGINGVELDDKFYNTKLEAAYDYTDRYLSWGINGGAQHQIYNWYGIPQTIDEATFNDIDEKQNYYDVYVGANLNVDDYFFKGGDILLRRFWDRFNSAEHRAIIKPEVKFPVGEQFINVVFRADYLSGKFERNYFSEDELKYQNVILGGTPKYVLLRDDITLNIGASVFYKLDMEDGDGNGVFIYPDITASYRLVDEYATIYAGIRGDLVQNSYYDFQQDNQFVSPTLFITPTDMQYDAFGGVKGKFLPNVGYNVKASYKVENDKPLYQLNPSENPANEEGYGYGNSFGLVYDDVTTISLSGEINIDVTKAFSLTANAELLDYNMDNEAEAWNLPSIKASLTGNLNIKDKFFAGTTLFFTGERKDLFTNDNPLATEEPVVVTLDSYFDANAHMGYHFTNQLSAFIKANNLANNEYSRWANYPVQGFQILGGLSYKFDF</sequence>
<evidence type="ECO:0000256" key="1">
    <source>
        <dbReference type="ARBA" id="ARBA00004442"/>
    </source>
</evidence>
<dbReference type="AlphaFoldDB" id="A0A9E7CSM7"/>
<feature type="chain" id="PRO_5038760756" evidence="4">
    <location>
        <begin position="23"/>
        <end position="577"/>
    </location>
</feature>
<evidence type="ECO:0000256" key="2">
    <source>
        <dbReference type="ARBA" id="ARBA00023136"/>
    </source>
</evidence>
<dbReference type="Proteomes" id="UP000831290">
    <property type="component" value="Chromosome"/>
</dbReference>
<evidence type="ECO:0000313" key="6">
    <source>
        <dbReference type="Proteomes" id="UP000831290"/>
    </source>
</evidence>
<name>A0A9E7CSM7_9FLAO</name>
<dbReference type="InterPro" id="IPR036942">
    <property type="entry name" value="Beta-barrel_TonB_sf"/>
</dbReference>
<dbReference type="RefSeq" id="WP_255841731.1">
    <property type="nucleotide sequence ID" value="NZ_CP094358.1"/>
</dbReference>
<evidence type="ECO:0000256" key="3">
    <source>
        <dbReference type="ARBA" id="ARBA00023237"/>
    </source>
</evidence>
<accession>A0A9E7CSM7</accession>
<reference evidence="5" key="1">
    <citation type="submission" date="2022-03" db="EMBL/GenBank/DDBJ databases">
        <title>Description of Abyssus ytuae gen. nov., sp. nov., a novel member of the family Flavobacteriaceae isolated from the sediment of Mariana Trench.</title>
        <authorList>
            <person name="Zhang J."/>
            <person name="Xu X."/>
        </authorList>
    </citation>
    <scope>NUCLEOTIDE SEQUENCE</scope>
    <source>
        <strain evidence="5">MT3330</strain>
    </source>
</reference>